<dbReference type="OrthoDB" id="9810615at2"/>
<keyword evidence="3" id="KW-1185">Reference proteome</keyword>
<dbReference type="InterPro" id="IPR029063">
    <property type="entry name" value="SAM-dependent_MTases_sf"/>
</dbReference>
<dbReference type="EMBL" id="RBAM01000005">
    <property type="protein sequence ID" value="RKN72746.1"/>
    <property type="molecule type" value="Genomic_DNA"/>
</dbReference>
<evidence type="ECO:0000313" key="2">
    <source>
        <dbReference type="EMBL" id="RKN72746.1"/>
    </source>
</evidence>
<dbReference type="RefSeq" id="WP_120755890.1">
    <property type="nucleotide sequence ID" value="NZ_RBAM01000005.1"/>
</dbReference>
<dbReference type="GO" id="GO:0032259">
    <property type="term" value="P:methylation"/>
    <property type="evidence" value="ECO:0007669"/>
    <property type="project" value="UniProtKB-KW"/>
</dbReference>
<evidence type="ECO:0000259" key="1">
    <source>
        <dbReference type="Pfam" id="PF13649"/>
    </source>
</evidence>
<organism evidence="2 3">
    <name type="scientific">Streptomyces klenkii</name>
    <dbReference type="NCBI Taxonomy" id="1420899"/>
    <lineage>
        <taxon>Bacteria</taxon>
        <taxon>Bacillati</taxon>
        <taxon>Actinomycetota</taxon>
        <taxon>Actinomycetes</taxon>
        <taxon>Kitasatosporales</taxon>
        <taxon>Streptomycetaceae</taxon>
        <taxon>Streptomyces</taxon>
    </lineage>
</organism>
<dbReference type="GO" id="GO:0008168">
    <property type="term" value="F:methyltransferase activity"/>
    <property type="evidence" value="ECO:0007669"/>
    <property type="project" value="UniProtKB-KW"/>
</dbReference>
<dbReference type="Proteomes" id="UP000270343">
    <property type="component" value="Unassembled WGS sequence"/>
</dbReference>
<dbReference type="Pfam" id="PF13649">
    <property type="entry name" value="Methyltransf_25"/>
    <property type="match status" value="1"/>
</dbReference>
<gene>
    <name evidence="2" type="ORF">D7231_14870</name>
</gene>
<dbReference type="SUPFAM" id="SSF53335">
    <property type="entry name" value="S-adenosyl-L-methionine-dependent methyltransferases"/>
    <property type="match status" value="1"/>
</dbReference>
<dbReference type="Gene3D" id="3.40.50.150">
    <property type="entry name" value="Vaccinia Virus protein VP39"/>
    <property type="match status" value="1"/>
</dbReference>
<keyword evidence="2" id="KW-0808">Transferase</keyword>
<dbReference type="CDD" id="cd02440">
    <property type="entry name" value="AdoMet_MTases"/>
    <property type="match status" value="1"/>
</dbReference>
<reference evidence="2 3" key="1">
    <citation type="journal article" date="2015" name="Antonie Van Leeuwenhoek">
        <title>Streptomyces klenkii sp. nov., isolated from deep marine sediment.</title>
        <authorList>
            <person name="Veyisoglu A."/>
            <person name="Sahin N."/>
        </authorList>
    </citation>
    <scope>NUCLEOTIDE SEQUENCE [LARGE SCALE GENOMIC DNA]</scope>
    <source>
        <strain evidence="2 3">KCTC 29202</strain>
    </source>
</reference>
<accession>A0A3B0BMW2</accession>
<evidence type="ECO:0000313" key="3">
    <source>
        <dbReference type="Proteomes" id="UP000270343"/>
    </source>
</evidence>
<feature type="domain" description="Methyltransferase" evidence="1">
    <location>
        <begin position="35"/>
        <end position="130"/>
    </location>
</feature>
<dbReference type="InterPro" id="IPR041698">
    <property type="entry name" value="Methyltransf_25"/>
</dbReference>
<comment type="caution">
    <text evidence="2">The sequence shown here is derived from an EMBL/GenBank/DDBJ whole genome shotgun (WGS) entry which is preliminary data.</text>
</comment>
<proteinExistence type="predicted"/>
<dbReference type="AlphaFoldDB" id="A0A3B0BMW2"/>
<sequence>MRGEISVLASQYESVTFNEVHRHVLHLIPTDPVSVLDIGAGTGRDAAALSIRGHTVVAVEPAKDLRTIGQRVHAAHNIHWVDDTLPDLRNLCGQHKHFRLVMLTAVWMFLCEDQRRCAVSRIDEILEEGGRLGMVLRSGPAPENRGMFTVSAAETISLFAARGIRLIHQSRQADVLGREGVTWNNLFFEKPSTPERTTNTPPAK</sequence>
<protein>
    <submittedName>
        <fullName evidence="2">Class I SAM-dependent methyltransferase</fullName>
    </submittedName>
</protein>
<keyword evidence="2" id="KW-0489">Methyltransferase</keyword>
<name>A0A3B0BMW2_9ACTN</name>